<sequence>MAYTVQEAANLSGTTVKTLYHYQKVGLLLPSTVGENGYRYYTDQELERLQQIMFYRALDFSLEQIKIALENEPNRLTCLEQQKVLLSARKERLSAILDTLEETISHARKGVPMKTEKMFAGLNKEEWGEALKDQNEYLQKEYGYSIDAEAVDAAVMNENAEEATQFMAFMAKSLKDGLSAQDEMVLSAIQKHIACLRRTMEIDAAGFAAQSRFFLTDDFHRSMLEGQQTGLSYYLCIAADHLAERDGINENSGRF</sequence>
<dbReference type="GeneID" id="86065016"/>
<dbReference type="PANTHER" id="PTHR30204">
    <property type="entry name" value="REDOX-CYCLING DRUG-SENSING TRANSCRIPTIONAL ACTIVATOR SOXR"/>
    <property type="match status" value="1"/>
</dbReference>
<evidence type="ECO:0000313" key="4">
    <source>
        <dbReference type="Proteomes" id="UP000248057"/>
    </source>
</evidence>
<dbReference type="AlphaFoldDB" id="A0A2V3XWW5"/>
<dbReference type="SUPFAM" id="SSF46955">
    <property type="entry name" value="Putative DNA-binding domain"/>
    <property type="match status" value="1"/>
</dbReference>
<dbReference type="Pfam" id="PF13411">
    <property type="entry name" value="MerR_1"/>
    <property type="match status" value="1"/>
</dbReference>
<gene>
    <name evidence="3" type="ORF">DFR60_13019</name>
</gene>
<keyword evidence="4" id="KW-1185">Reference proteome</keyword>
<dbReference type="Proteomes" id="UP000248057">
    <property type="component" value="Unassembled WGS sequence"/>
</dbReference>
<protein>
    <submittedName>
        <fullName evidence="3">MerR family transcriptional regulator</fullName>
    </submittedName>
</protein>
<evidence type="ECO:0000313" key="3">
    <source>
        <dbReference type="EMBL" id="PXX43550.1"/>
    </source>
</evidence>
<dbReference type="InterPro" id="IPR009061">
    <property type="entry name" value="DNA-bd_dom_put_sf"/>
</dbReference>
<comment type="caution">
    <text evidence="3">The sequence shown here is derived from an EMBL/GenBank/DDBJ whole genome shotgun (WGS) entry which is preliminary data.</text>
</comment>
<dbReference type="InterPro" id="IPR047057">
    <property type="entry name" value="MerR_fam"/>
</dbReference>
<name>A0A2V3XWW5_9FIRM</name>
<dbReference type="InterPro" id="IPR000551">
    <property type="entry name" value="MerR-type_HTH_dom"/>
</dbReference>
<accession>A0A2V3XWW5</accession>
<dbReference type="EMBL" id="QJKD01000030">
    <property type="protein sequence ID" value="PXX43550.1"/>
    <property type="molecule type" value="Genomic_DNA"/>
</dbReference>
<proteinExistence type="predicted"/>
<dbReference type="PROSITE" id="PS50937">
    <property type="entry name" value="HTH_MERR_2"/>
    <property type="match status" value="1"/>
</dbReference>
<dbReference type="RefSeq" id="WP_110326688.1">
    <property type="nucleotide sequence ID" value="NZ_QJKD01000030.1"/>
</dbReference>
<organism evidence="3 4">
    <name type="scientific">Hungatella effluvii</name>
    <dbReference type="NCBI Taxonomy" id="1096246"/>
    <lineage>
        <taxon>Bacteria</taxon>
        <taxon>Bacillati</taxon>
        <taxon>Bacillota</taxon>
        <taxon>Clostridia</taxon>
        <taxon>Lachnospirales</taxon>
        <taxon>Lachnospiraceae</taxon>
        <taxon>Hungatella</taxon>
    </lineage>
</organism>
<dbReference type="PANTHER" id="PTHR30204:SF90">
    <property type="entry name" value="HTH-TYPE TRANSCRIPTIONAL ACTIVATOR MTA"/>
    <property type="match status" value="1"/>
</dbReference>
<feature type="domain" description="HTH merR-type" evidence="2">
    <location>
        <begin position="2"/>
        <end position="71"/>
    </location>
</feature>
<dbReference type="CDD" id="cd01106">
    <property type="entry name" value="HTH_TipAL-Mta"/>
    <property type="match status" value="1"/>
</dbReference>
<dbReference type="SMART" id="SM00422">
    <property type="entry name" value="HTH_MERR"/>
    <property type="match status" value="1"/>
</dbReference>
<evidence type="ECO:0000259" key="2">
    <source>
        <dbReference type="PROSITE" id="PS50937"/>
    </source>
</evidence>
<dbReference type="GO" id="GO:0003677">
    <property type="term" value="F:DNA binding"/>
    <property type="evidence" value="ECO:0007669"/>
    <property type="project" value="UniProtKB-KW"/>
</dbReference>
<keyword evidence="1" id="KW-0238">DNA-binding</keyword>
<reference evidence="3 4" key="1">
    <citation type="submission" date="2018-05" db="EMBL/GenBank/DDBJ databases">
        <title>Genomic Encyclopedia of Type Strains, Phase IV (KMG-IV): sequencing the most valuable type-strain genomes for metagenomic binning, comparative biology and taxonomic classification.</title>
        <authorList>
            <person name="Goeker M."/>
        </authorList>
    </citation>
    <scope>NUCLEOTIDE SEQUENCE [LARGE SCALE GENOMIC DNA]</scope>
    <source>
        <strain evidence="3 4">DSM 24995</strain>
    </source>
</reference>
<dbReference type="GO" id="GO:0003700">
    <property type="term" value="F:DNA-binding transcription factor activity"/>
    <property type="evidence" value="ECO:0007669"/>
    <property type="project" value="InterPro"/>
</dbReference>
<evidence type="ECO:0000256" key="1">
    <source>
        <dbReference type="ARBA" id="ARBA00023125"/>
    </source>
</evidence>
<dbReference type="Gene3D" id="1.10.1660.10">
    <property type="match status" value="1"/>
</dbReference>